<name>A0A6J4R7J0_9ACTN</name>
<feature type="non-terminal residue" evidence="2">
    <location>
        <position position="107"/>
    </location>
</feature>
<accession>A0A6J4R7J0</accession>
<sequence>EPGRRLPPGRRRVLRPRAADRARCRKRADGGRCGVAGGGRGLPRRGLLRCGAAAGRGGRRHHRAAARGSADVRPQAAASRGEGASGGRRLARGDGRRRGARAGARRR</sequence>
<evidence type="ECO:0000256" key="1">
    <source>
        <dbReference type="SAM" id="MobiDB-lite"/>
    </source>
</evidence>
<feature type="compositionally biased region" description="Gly residues" evidence="1">
    <location>
        <begin position="31"/>
        <end position="41"/>
    </location>
</feature>
<dbReference type="EMBL" id="CADCVJ010000015">
    <property type="protein sequence ID" value="CAA9462458.1"/>
    <property type="molecule type" value="Genomic_DNA"/>
</dbReference>
<reference evidence="2" key="1">
    <citation type="submission" date="2020-02" db="EMBL/GenBank/DDBJ databases">
        <authorList>
            <person name="Meier V. D."/>
        </authorList>
    </citation>
    <scope>NUCLEOTIDE SEQUENCE</scope>
    <source>
        <strain evidence="2">AVDCRST_MAG38</strain>
    </source>
</reference>
<protein>
    <submittedName>
        <fullName evidence="2">Uncharacterized protein</fullName>
    </submittedName>
</protein>
<feature type="non-terminal residue" evidence="2">
    <location>
        <position position="1"/>
    </location>
</feature>
<dbReference type="AlphaFoldDB" id="A0A6J4R7J0"/>
<feature type="compositionally biased region" description="Basic and acidic residues" evidence="1">
    <location>
        <begin position="17"/>
        <end position="30"/>
    </location>
</feature>
<feature type="region of interest" description="Disordered" evidence="1">
    <location>
        <begin position="1"/>
        <end position="107"/>
    </location>
</feature>
<feature type="compositionally biased region" description="Basic residues" evidence="1">
    <location>
        <begin position="98"/>
        <end position="107"/>
    </location>
</feature>
<evidence type="ECO:0000313" key="2">
    <source>
        <dbReference type="EMBL" id="CAA9462458.1"/>
    </source>
</evidence>
<proteinExistence type="predicted"/>
<organism evidence="2">
    <name type="scientific">uncultured Solirubrobacteraceae bacterium</name>
    <dbReference type="NCBI Taxonomy" id="1162706"/>
    <lineage>
        <taxon>Bacteria</taxon>
        <taxon>Bacillati</taxon>
        <taxon>Actinomycetota</taxon>
        <taxon>Thermoleophilia</taxon>
        <taxon>Solirubrobacterales</taxon>
        <taxon>Solirubrobacteraceae</taxon>
        <taxon>environmental samples</taxon>
    </lineage>
</organism>
<gene>
    <name evidence="2" type="ORF">AVDCRST_MAG38-264</name>
</gene>